<comment type="caution">
    <text evidence="2">The sequence shown here is derived from an EMBL/GenBank/DDBJ whole genome shotgun (WGS) entry which is preliminary data.</text>
</comment>
<evidence type="ECO:0000313" key="2">
    <source>
        <dbReference type="EMBL" id="MQX16066.1"/>
    </source>
</evidence>
<proteinExistence type="predicted"/>
<dbReference type="OrthoDB" id="8282715at2"/>
<name>A0A6N7LEQ0_SINTE</name>
<organism evidence="2 3">
    <name type="scientific">Sinorhizobium terangae</name>
    <dbReference type="NCBI Taxonomy" id="110322"/>
    <lineage>
        <taxon>Bacteria</taxon>
        <taxon>Pseudomonadati</taxon>
        <taxon>Pseudomonadota</taxon>
        <taxon>Alphaproteobacteria</taxon>
        <taxon>Hyphomicrobiales</taxon>
        <taxon>Rhizobiaceae</taxon>
        <taxon>Sinorhizobium/Ensifer group</taxon>
        <taxon>Sinorhizobium</taxon>
    </lineage>
</organism>
<sequence>MSKKRAGSPARRLRQDQSIGVRLMAGKETMQPSRMLENGYDALLELCDRLEAIADTLPNAIDVTRYDEIANTLVPTLGNLHELEEQVLFRQLRSQPDGRNVTTLIERLRKEHEHDEKAAAEVADALRELLHGRCRLSWDAIGYMLRVLFENLRRHVATERLLLAERRRGACNA</sequence>
<keyword evidence="3" id="KW-1185">Reference proteome</keyword>
<dbReference type="Proteomes" id="UP000439983">
    <property type="component" value="Unassembled WGS sequence"/>
</dbReference>
<gene>
    <name evidence="2" type="ORF">GHK62_15240</name>
</gene>
<accession>A0A6N7LEQ0</accession>
<reference evidence="2 3" key="1">
    <citation type="journal article" date="2013" name="Genome Biol.">
        <title>Comparative genomics of the core and accessory genomes of 48 Sinorhizobium strains comprising five genospecies.</title>
        <authorList>
            <person name="Sugawara M."/>
            <person name="Epstein B."/>
            <person name="Badgley B.D."/>
            <person name="Unno T."/>
            <person name="Xu L."/>
            <person name="Reese J."/>
            <person name="Gyaneshwar P."/>
            <person name="Denny R."/>
            <person name="Mudge J."/>
            <person name="Bharti A.K."/>
            <person name="Farmer A.D."/>
            <person name="May G.D."/>
            <person name="Woodward J.E."/>
            <person name="Medigue C."/>
            <person name="Vallenet D."/>
            <person name="Lajus A."/>
            <person name="Rouy Z."/>
            <person name="Martinez-Vaz B."/>
            <person name="Tiffin P."/>
            <person name="Young N.D."/>
            <person name="Sadowsky M.J."/>
        </authorList>
    </citation>
    <scope>NUCLEOTIDE SEQUENCE [LARGE SCALE GENOMIC DNA]</scope>
    <source>
        <strain evidence="2 3">USDA4894</strain>
    </source>
</reference>
<dbReference type="InterPro" id="IPR012312">
    <property type="entry name" value="Hemerythrin-like"/>
</dbReference>
<evidence type="ECO:0000313" key="3">
    <source>
        <dbReference type="Proteomes" id="UP000439983"/>
    </source>
</evidence>
<dbReference type="EMBL" id="WITC01000057">
    <property type="protein sequence ID" value="MQX16066.1"/>
    <property type="molecule type" value="Genomic_DNA"/>
</dbReference>
<feature type="domain" description="Hemerythrin-like" evidence="1">
    <location>
        <begin position="41"/>
        <end position="163"/>
    </location>
</feature>
<protein>
    <submittedName>
        <fullName evidence="2">Hemerythrin domain-containing protein</fullName>
    </submittedName>
</protein>
<dbReference type="Gene3D" id="1.20.120.520">
    <property type="entry name" value="nmb1532 protein domain like"/>
    <property type="match status" value="1"/>
</dbReference>
<dbReference type="AlphaFoldDB" id="A0A6N7LEQ0"/>
<dbReference type="Pfam" id="PF01814">
    <property type="entry name" value="Hemerythrin"/>
    <property type="match status" value="1"/>
</dbReference>
<evidence type="ECO:0000259" key="1">
    <source>
        <dbReference type="Pfam" id="PF01814"/>
    </source>
</evidence>